<feature type="compositionally biased region" description="Low complexity" evidence="2">
    <location>
        <begin position="29"/>
        <end position="62"/>
    </location>
</feature>
<dbReference type="EMBL" id="MLAK01000229">
    <property type="protein sequence ID" value="OHT15392.1"/>
    <property type="molecule type" value="Genomic_DNA"/>
</dbReference>
<feature type="region of interest" description="Disordered" evidence="2">
    <location>
        <begin position="16"/>
        <end position="62"/>
    </location>
</feature>
<dbReference type="GeneID" id="94832341"/>
<name>A0A1J4KWY4_9EUKA</name>
<reference evidence="3" key="1">
    <citation type="submission" date="2016-10" db="EMBL/GenBank/DDBJ databases">
        <authorList>
            <person name="Benchimol M."/>
            <person name="Almeida L.G."/>
            <person name="Vasconcelos A.T."/>
            <person name="Perreira-Neves A."/>
            <person name="Rosa I.A."/>
            <person name="Tasca T."/>
            <person name="Bogo M.R."/>
            <person name="de Souza W."/>
        </authorList>
    </citation>
    <scope>NUCLEOTIDE SEQUENCE [LARGE SCALE GENOMIC DNA]</scope>
    <source>
        <strain evidence="3">K</strain>
    </source>
</reference>
<evidence type="ECO:0000256" key="2">
    <source>
        <dbReference type="SAM" id="MobiDB-lite"/>
    </source>
</evidence>
<evidence type="ECO:0000313" key="3">
    <source>
        <dbReference type="EMBL" id="OHT15392.1"/>
    </source>
</evidence>
<gene>
    <name evidence="3" type="ORF">TRFO_14150</name>
</gene>
<dbReference type="Proteomes" id="UP000179807">
    <property type="component" value="Unassembled WGS sequence"/>
</dbReference>
<dbReference type="AlphaFoldDB" id="A0A1J4KWY4"/>
<keyword evidence="4" id="KW-1185">Reference proteome</keyword>
<evidence type="ECO:0000313" key="4">
    <source>
        <dbReference type="Proteomes" id="UP000179807"/>
    </source>
</evidence>
<keyword evidence="1" id="KW-0175">Coiled coil</keyword>
<proteinExistence type="predicted"/>
<sequence length="131" mass="14607">MLTKSCELEAKLDTIESKKAKRQGKTNITSVKKSPSSQQSQSMVQTKQTITSVTKSKNNSSISEIIPKLASPSKVLIPEKPKAVISSDNKTIESLISLIQNLANEISEMHEEQNILKNQIEKMQEFLFSDE</sequence>
<evidence type="ECO:0000256" key="1">
    <source>
        <dbReference type="SAM" id="Coils"/>
    </source>
</evidence>
<dbReference type="VEuPathDB" id="TrichDB:TRFO_14150"/>
<protein>
    <submittedName>
        <fullName evidence="3">Uncharacterized protein</fullName>
    </submittedName>
</protein>
<accession>A0A1J4KWY4</accession>
<dbReference type="RefSeq" id="XP_068368528.1">
    <property type="nucleotide sequence ID" value="XM_068497637.1"/>
</dbReference>
<organism evidence="3 4">
    <name type="scientific">Tritrichomonas foetus</name>
    <dbReference type="NCBI Taxonomy" id="1144522"/>
    <lineage>
        <taxon>Eukaryota</taxon>
        <taxon>Metamonada</taxon>
        <taxon>Parabasalia</taxon>
        <taxon>Tritrichomonadida</taxon>
        <taxon>Tritrichomonadidae</taxon>
        <taxon>Tritrichomonas</taxon>
    </lineage>
</organism>
<comment type="caution">
    <text evidence="3">The sequence shown here is derived from an EMBL/GenBank/DDBJ whole genome shotgun (WGS) entry which is preliminary data.</text>
</comment>
<feature type="coiled-coil region" evidence="1">
    <location>
        <begin position="92"/>
        <end position="119"/>
    </location>
</feature>